<gene>
    <name evidence="1" type="ORF">MPEAHAMD_6215</name>
</gene>
<sequence length="61" mass="6524">MVSASSVNRVGSERCDAAAAPQARGFRFPVVRVHEAVDMPRAAASKRTVSAVLTNRTRVVL</sequence>
<proteinExistence type="predicted"/>
<dbReference type="Proteomes" id="UP001055286">
    <property type="component" value="Unassembled WGS sequence"/>
</dbReference>
<dbReference type="EMBL" id="BPQJ01000053">
    <property type="protein sequence ID" value="GJD66019.1"/>
    <property type="molecule type" value="Genomic_DNA"/>
</dbReference>
<comment type="caution">
    <text evidence="1">The sequence shown here is derived from an EMBL/GenBank/DDBJ whole genome shotgun (WGS) entry which is preliminary data.</text>
</comment>
<evidence type="ECO:0000313" key="2">
    <source>
        <dbReference type="Proteomes" id="UP001055286"/>
    </source>
</evidence>
<protein>
    <submittedName>
        <fullName evidence="1">Uncharacterized protein</fullName>
    </submittedName>
</protein>
<reference evidence="1" key="2">
    <citation type="submission" date="2021-08" db="EMBL/GenBank/DDBJ databases">
        <authorList>
            <person name="Tani A."/>
            <person name="Ola A."/>
            <person name="Ogura Y."/>
            <person name="Katsura K."/>
            <person name="Hayashi T."/>
        </authorList>
    </citation>
    <scope>NUCLEOTIDE SEQUENCE</scope>
    <source>
        <strain evidence="1">JCM 32048</strain>
    </source>
</reference>
<evidence type="ECO:0000313" key="1">
    <source>
        <dbReference type="EMBL" id="GJD66019.1"/>
    </source>
</evidence>
<accession>A0AA37HI49</accession>
<dbReference type="AlphaFoldDB" id="A0AA37HI49"/>
<name>A0AA37HI49_9HYPH</name>
<keyword evidence="2" id="KW-1185">Reference proteome</keyword>
<organism evidence="1 2">
    <name type="scientific">Methylobacterium frigidaeris</name>
    <dbReference type="NCBI Taxonomy" id="2038277"/>
    <lineage>
        <taxon>Bacteria</taxon>
        <taxon>Pseudomonadati</taxon>
        <taxon>Pseudomonadota</taxon>
        <taxon>Alphaproteobacteria</taxon>
        <taxon>Hyphomicrobiales</taxon>
        <taxon>Methylobacteriaceae</taxon>
        <taxon>Methylobacterium</taxon>
    </lineage>
</organism>
<reference evidence="1" key="1">
    <citation type="journal article" date="2016" name="Front. Microbiol.">
        <title>Genome Sequence of the Piezophilic, Mesophilic Sulfate-Reducing Bacterium Desulfovibrio indicus J2T.</title>
        <authorList>
            <person name="Cao J."/>
            <person name="Maignien L."/>
            <person name="Shao Z."/>
            <person name="Alain K."/>
            <person name="Jebbar M."/>
        </authorList>
    </citation>
    <scope>NUCLEOTIDE SEQUENCE</scope>
    <source>
        <strain evidence="1">JCM 32048</strain>
    </source>
</reference>